<evidence type="ECO:0000313" key="2">
    <source>
        <dbReference type="EMBL" id="QJA85310.1"/>
    </source>
</evidence>
<sequence length="96" mass="10905">MNKISLTDEEIEELDINLKVSILAHHALAVKNGRDPTLETSDELFERRKVAKVQLKKLVDNIRADDSFNGDYCDGAGDWCVTFSRELWQALLGEIE</sequence>
<name>A0A6M3JIH8_9ZZZZ</name>
<reference evidence="1" key="1">
    <citation type="submission" date="2020-03" db="EMBL/GenBank/DDBJ databases">
        <title>The deep terrestrial virosphere.</title>
        <authorList>
            <person name="Holmfeldt K."/>
            <person name="Nilsson E."/>
            <person name="Simone D."/>
            <person name="Lopez-Fernandez M."/>
            <person name="Wu X."/>
            <person name="de Brujin I."/>
            <person name="Lundin D."/>
            <person name="Andersson A."/>
            <person name="Bertilsson S."/>
            <person name="Dopson M."/>
        </authorList>
    </citation>
    <scope>NUCLEOTIDE SEQUENCE</scope>
    <source>
        <strain evidence="1">MM415A04507</strain>
        <strain evidence="2">MM415B02232</strain>
    </source>
</reference>
<accession>A0A6M3JIH8</accession>
<protein>
    <submittedName>
        <fullName evidence="1">Uncharacterized protein</fullName>
    </submittedName>
</protein>
<dbReference type="EMBL" id="MT142567">
    <property type="protein sequence ID" value="QJA85310.1"/>
    <property type="molecule type" value="Genomic_DNA"/>
</dbReference>
<evidence type="ECO:0000313" key="1">
    <source>
        <dbReference type="EMBL" id="QJA69550.1"/>
    </source>
</evidence>
<dbReference type="EMBL" id="MT141715">
    <property type="protein sequence ID" value="QJA69550.1"/>
    <property type="molecule type" value="Genomic_DNA"/>
</dbReference>
<dbReference type="AlphaFoldDB" id="A0A6M3JIH8"/>
<gene>
    <name evidence="1" type="ORF">MM415A04507_0009</name>
    <name evidence="2" type="ORF">MM415B02232_0009</name>
</gene>
<proteinExistence type="predicted"/>
<organism evidence="1">
    <name type="scientific">viral metagenome</name>
    <dbReference type="NCBI Taxonomy" id="1070528"/>
    <lineage>
        <taxon>unclassified sequences</taxon>
        <taxon>metagenomes</taxon>
        <taxon>organismal metagenomes</taxon>
    </lineage>
</organism>